<reference evidence="2 3" key="1">
    <citation type="journal article" date="2019" name="mSystems">
        <title>Life at home and on the roam: Genomic adaptions reflect the dual lifestyle of an intracellular, facultative symbiont.</title>
        <authorList>
            <person name="Burgsdorf I."/>
        </authorList>
    </citation>
    <scope>NUCLEOTIDE SEQUENCE [LARGE SCALE GENOMIC DNA]</scope>
    <source>
        <strain evidence="2">277cI</strain>
    </source>
</reference>
<comment type="caution">
    <text evidence="2">The sequence shown here is derived from an EMBL/GenBank/DDBJ whole genome shotgun (WGS) entry which is preliminary data.</text>
</comment>
<dbReference type="Proteomes" id="UP000315454">
    <property type="component" value="Unassembled WGS sequence"/>
</dbReference>
<dbReference type="EMBL" id="SRMN01000001">
    <property type="protein sequence ID" value="TGH28164.1"/>
    <property type="molecule type" value="Genomic_DNA"/>
</dbReference>
<dbReference type="AlphaFoldDB" id="A0A524RW13"/>
<protein>
    <submittedName>
        <fullName evidence="2">Uncharacterized protein</fullName>
    </submittedName>
</protein>
<evidence type="ECO:0000256" key="1">
    <source>
        <dbReference type="SAM" id="Coils"/>
    </source>
</evidence>
<evidence type="ECO:0000313" key="2">
    <source>
        <dbReference type="EMBL" id="TGH28164.1"/>
    </source>
</evidence>
<accession>A0A524RW13</accession>
<organism evidence="2 3">
    <name type="scientific">Aphanocapsa feldmannii 277cI</name>
    <dbReference type="NCBI Taxonomy" id="2507554"/>
    <lineage>
        <taxon>Bacteria</taxon>
        <taxon>Bacillati</taxon>
        <taxon>Cyanobacteriota</taxon>
        <taxon>Cyanophyceae</taxon>
        <taxon>Oscillatoriophycideae</taxon>
        <taxon>Chroococcales</taxon>
        <taxon>Microcystaceae</taxon>
        <taxon>Aphanocapsa</taxon>
    </lineage>
</organism>
<proteinExistence type="predicted"/>
<name>A0A524RW13_9CHRO</name>
<evidence type="ECO:0000313" key="3">
    <source>
        <dbReference type="Proteomes" id="UP000315454"/>
    </source>
</evidence>
<gene>
    <name evidence="2" type="ORF">ERJ68_00150</name>
</gene>
<dbReference type="Gene3D" id="1.20.5.340">
    <property type="match status" value="1"/>
</dbReference>
<keyword evidence="1" id="KW-0175">Coiled coil</keyword>
<sequence length="145" mass="15729">MGAMTREEQSLVLMLGQLQGTVSSLQDRLDALTQSMTSQDNIDDNLKLELQDLGHRIDTVEGRLEQLEQSLAPATAHTQTQEAVGRDGGIRPLELLLLLRNPRAMLIGAVSGLLALLLGQAPDALRDQVPDVLRDQVPSSRGDRG</sequence>
<feature type="coiled-coil region" evidence="1">
    <location>
        <begin position="15"/>
        <end position="70"/>
    </location>
</feature>